<accession>A0A382D154</accession>
<evidence type="ECO:0000256" key="6">
    <source>
        <dbReference type="ARBA" id="ARBA00023136"/>
    </source>
</evidence>
<dbReference type="AlphaFoldDB" id="A0A382D154"/>
<evidence type="ECO:0000256" key="3">
    <source>
        <dbReference type="ARBA" id="ARBA00022475"/>
    </source>
</evidence>
<evidence type="ECO:0000256" key="4">
    <source>
        <dbReference type="ARBA" id="ARBA00022692"/>
    </source>
</evidence>
<evidence type="ECO:0000256" key="5">
    <source>
        <dbReference type="ARBA" id="ARBA00022989"/>
    </source>
</evidence>
<evidence type="ECO:0000313" key="8">
    <source>
        <dbReference type="EMBL" id="SVB32160.1"/>
    </source>
</evidence>
<comment type="subcellular location">
    <subcellularLocation>
        <location evidence="1">Cell membrane</location>
        <topology evidence="1">Multi-pass membrane protein</topology>
    </subcellularLocation>
</comment>
<name>A0A382D154_9ZZZZ</name>
<gene>
    <name evidence="8" type="ORF">METZ01_LOCUS185014</name>
</gene>
<keyword evidence="2" id="KW-0813">Transport</keyword>
<evidence type="ECO:0000256" key="7">
    <source>
        <dbReference type="SAM" id="Phobius"/>
    </source>
</evidence>
<dbReference type="PANTHER" id="PTHR23513">
    <property type="entry name" value="INTEGRAL MEMBRANE EFFLUX PROTEIN-RELATED"/>
    <property type="match status" value="1"/>
</dbReference>
<dbReference type="EMBL" id="UINC01037128">
    <property type="protein sequence ID" value="SVB32160.1"/>
    <property type="molecule type" value="Genomic_DNA"/>
</dbReference>
<dbReference type="PANTHER" id="PTHR23513:SF11">
    <property type="entry name" value="STAPHYLOFERRIN A TRANSPORTER"/>
    <property type="match status" value="1"/>
</dbReference>
<evidence type="ECO:0008006" key="9">
    <source>
        <dbReference type="Google" id="ProtNLM"/>
    </source>
</evidence>
<keyword evidence="3" id="KW-1003">Cell membrane</keyword>
<keyword evidence="4 7" id="KW-0812">Transmembrane</keyword>
<organism evidence="8">
    <name type="scientific">marine metagenome</name>
    <dbReference type="NCBI Taxonomy" id="408172"/>
    <lineage>
        <taxon>unclassified sequences</taxon>
        <taxon>metagenomes</taxon>
        <taxon>ecological metagenomes</taxon>
    </lineage>
</organism>
<evidence type="ECO:0000256" key="2">
    <source>
        <dbReference type="ARBA" id="ARBA00022448"/>
    </source>
</evidence>
<proteinExistence type="predicted"/>
<keyword evidence="6 7" id="KW-0472">Membrane</keyword>
<dbReference type="SUPFAM" id="SSF103473">
    <property type="entry name" value="MFS general substrate transporter"/>
    <property type="match status" value="1"/>
</dbReference>
<feature type="non-terminal residue" evidence="8">
    <location>
        <position position="119"/>
    </location>
</feature>
<keyword evidence="5 7" id="KW-1133">Transmembrane helix</keyword>
<reference evidence="8" key="1">
    <citation type="submission" date="2018-05" db="EMBL/GenBank/DDBJ databases">
        <authorList>
            <person name="Lanie J.A."/>
            <person name="Ng W.-L."/>
            <person name="Kazmierczak K.M."/>
            <person name="Andrzejewski T.M."/>
            <person name="Davidsen T.M."/>
            <person name="Wayne K.J."/>
            <person name="Tettelin H."/>
            <person name="Glass J.I."/>
            <person name="Rusch D."/>
            <person name="Podicherti R."/>
            <person name="Tsui H.-C.T."/>
            <person name="Winkler M.E."/>
        </authorList>
    </citation>
    <scope>NUCLEOTIDE SEQUENCE</scope>
</reference>
<feature type="transmembrane region" description="Helical" evidence="7">
    <location>
        <begin position="55"/>
        <end position="75"/>
    </location>
</feature>
<dbReference type="InterPro" id="IPR010290">
    <property type="entry name" value="TM_effector"/>
</dbReference>
<dbReference type="Pfam" id="PF05977">
    <property type="entry name" value="MFS_3"/>
    <property type="match status" value="1"/>
</dbReference>
<dbReference type="Gene3D" id="1.20.1250.20">
    <property type="entry name" value="MFS general substrate transporter like domains"/>
    <property type="match status" value="1"/>
</dbReference>
<dbReference type="GO" id="GO:0005886">
    <property type="term" value="C:plasma membrane"/>
    <property type="evidence" value="ECO:0007669"/>
    <property type="project" value="UniProtKB-SubCell"/>
</dbReference>
<sequence length="119" mass="12726">MSDKEPTTAQTVTPLALIRDVNFRGFWLAGALGGMMRWLEMLAIGVFTFEVTQSALMVALVTMARTVPMLLFSAFTGAIADGFDRRLMLLGGLGVLALTSAVLAGLAIAGRIELWHVAL</sequence>
<protein>
    <recommendedName>
        <fullName evidence="9">Major facilitator superfamily (MFS) profile domain-containing protein</fullName>
    </recommendedName>
</protein>
<feature type="transmembrane region" description="Helical" evidence="7">
    <location>
        <begin position="87"/>
        <end position="109"/>
    </location>
</feature>
<dbReference type="InterPro" id="IPR036259">
    <property type="entry name" value="MFS_trans_sf"/>
</dbReference>
<evidence type="ECO:0000256" key="1">
    <source>
        <dbReference type="ARBA" id="ARBA00004651"/>
    </source>
</evidence>
<feature type="transmembrane region" description="Helical" evidence="7">
    <location>
        <begin position="26"/>
        <end position="49"/>
    </location>
</feature>